<keyword evidence="6" id="KW-1185">Reference proteome</keyword>
<comment type="caution">
    <text evidence="5">The sequence shown here is derived from an EMBL/GenBank/DDBJ whole genome shotgun (WGS) entry which is preliminary data.</text>
</comment>
<dbReference type="InterPro" id="IPR000653">
    <property type="entry name" value="DegT/StrS_aminotransferase"/>
</dbReference>
<evidence type="ECO:0000256" key="1">
    <source>
        <dbReference type="ARBA" id="ARBA00037999"/>
    </source>
</evidence>
<feature type="active site" description="Proton acceptor" evidence="2">
    <location>
        <position position="181"/>
    </location>
</feature>
<organism evidence="5 6">
    <name type="scientific">Thermodesulfovibrio yellowstonii</name>
    <dbReference type="NCBI Taxonomy" id="28262"/>
    <lineage>
        <taxon>Bacteria</taxon>
        <taxon>Pseudomonadati</taxon>
        <taxon>Nitrospirota</taxon>
        <taxon>Thermodesulfovibrionia</taxon>
        <taxon>Thermodesulfovibrionales</taxon>
        <taxon>Thermodesulfovibrionaceae</taxon>
        <taxon>Thermodesulfovibrio</taxon>
    </lineage>
</organism>
<name>A0A9W6GC28_9BACT</name>
<sequence length="382" mass="44128">MQIPFHKPYITEDEINEVVDSLKKGWITMGYKTIEFENRFKEYIGSKNAVAVNSCTAGLHLALRAIGLKEGDEVIVPTITFVATAEVVNYFKAKPVLVDVEKDTHLIDVSKIEEKITPKTKAIIPVHYSGQPADMDEILEIAKKYNLFVIEDAAHSLPAWYKGRIVGIIGDITAFSFYATKTLATGEGGMVTTDNDEWADKIRILRLHGISKDAWKRYSKEGSWEYDVLDNGYKYNMTDINAALGLAQLKKLQWMWEKRIKIANTYNQTFKNYEELILYKVKDNRITSWHLYPLKLNLKVLRIDRNRFVEELKARGIGTSVHFIPLYRFSYYRNQGFTPGAYPNSEWVFQRVVSLPIFPGMKKEEIDYIIENIVDLVKKFKR</sequence>
<dbReference type="AlphaFoldDB" id="A0A9W6GC28"/>
<dbReference type="InterPro" id="IPR015422">
    <property type="entry name" value="PyrdxlP-dep_Trfase_small"/>
</dbReference>
<dbReference type="InterPro" id="IPR015424">
    <property type="entry name" value="PyrdxlP-dep_Trfase"/>
</dbReference>
<evidence type="ECO:0000256" key="2">
    <source>
        <dbReference type="PIRSR" id="PIRSR000390-1"/>
    </source>
</evidence>
<dbReference type="GO" id="GO:0008483">
    <property type="term" value="F:transaminase activity"/>
    <property type="evidence" value="ECO:0007669"/>
    <property type="project" value="TreeGrafter"/>
</dbReference>
<dbReference type="Gene3D" id="3.40.640.10">
    <property type="entry name" value="Type I PLP-dependent aspartate aminotransferase-like (Major domain)"/>
    <property type="match status" value="1"/>
</dbReference>
<evidence type="ECO:0000256" key="3">
    <source>
        <dbReference type="PIRSR" id="PIRSR000390-2"/>
    </source>
</evidence>
<dbReference type="PIRSF" id="PIRSF000390">
    <property type="entry name" value="PLP_StrS"/>
    <property type="match status" value="1"/>
</dbReference>
<dbReference type="PANTHER" id="PTHR30244:SF34">
    <property type="entry name" value="DTDP-4-AMINO-4,6-DIDEOXYGALACTOSE TRANSAMINASE"/>
    <property type="match status" value="1"/>
</dbReference>
<dbReference type="GO" id="GO:0000271">
    <property type="term" value="P:polysaccharide biosynthetic process"/>
    <property type="evidence" value="ECO:0007669"/>
    <property type="project" value="TreeGrafter"/>
</dbReference>
<dbReference type="SUPFAM" id="SSF53383">
    <property type="entry name" value="PLP-dependent transferases"/>
    <property type="match status" value="1"/>
</dbReference>
<dbReference type="EMBL" id="BSDX01000001">
    <property type="protein sequence ID" value="GLI52418.1"/>
    <property type="molecule type" value="Genomic_DNA"/>
</dbReference>
<comment type="similarity">
    <text evidence="1 4">Belongs to the DegT/DnrJ/EryC1 family.</text>
</comment>
<proteinExistence type="inferred from homology"/>
<evidence type="ECO:0000313" key="6">
    <source>
        <dbReference type="Proteomes" id="UP001144297"/>
    </source>
</evidence>
<dbReference type="Pfam" id="PF01041">
    <property type="entry name" value="DegT_DnrJ_EryC1"/>
    <property type="match status" value="1"/>
</dbReference>
<feature type="modified residue" description="N6-(pyridoxal phosphate)lysine" evidence="3">
    <location>
        <position position="181"/>
    </location>
</feature>
<dbReference type="GO" id="GO:0030170">
    <property type="term" value="F:pyridoxal phosphate binding"/>
    <property type="evidence" value="ECO:0007669"/>
    <property type="project" value="TreeGrafter"/>
</dbReference>
<keyword evidence="5" id="KW-0167">Capsid protein</keyword>
<evidence type="ECO:0000313" key="5">
    <source>
        <dbReference type="EMBL" id="GLI52418.1"/>
    </source>
</evidence>
<dbReference type="Gene3D" id="3.90.1150.10">
    <property type="entry name" value="Aspartate Aminotransferase, domain 1"/>
    <property type="match status" value="1"/>
</dbReference>
<evidence type="ECO:0000256" key="4">
    <source>
        <dbReference type="RuleBase" id="RU004508"/>
    </source>
</evidence>
<dbReference type="Proteomes" id="UP001144297">
    <property type="component" value="Unassembled WGS sequence"/>
</dbReference>
<keyword evidence="5" id="KW-0946">Virion</keyword>
<dbReference type="InterPro" id="IPR015421">
    <property type="entry name" value="PyrdxlP-dep_Trfase_major"/>
</dbReference>
<dbReference type="PANTHER" id="PTHR30244">
    <property type="entry name" value="TRANSAMINASE"/>
    <property type="match status" value="1"/>
</dbReference>
<protein>
    <submittedName>
        <fullName evidence="5">Spore coat protein</fullName>
    </submittedName>
</protein>
<keyword evidence="3 4" id="KW-0663">Pyridoxal phosphate</keyword>
<dbReference type="CDD" id="cd00616">
    <property type="entry name" value="AHBA_syn"/>
    <property type="match status" value="1"/>
</dbReference>
<reference evidence="5" key="1">
    <citation type="submission" date="2022-12" db="EMBL/GenBank/DDBJ databases">
        <title>Reference genome sequencing for broad-spectrum identification of bacterial and archaeal isolates by mass spectrometry.</title>
        <authorList>
            <person name="Sekiguchi Y."/>
            <person name="Tourlousse D.M."/>
        </authorList>
    </citation>
    <scope>NUCLEOTIDE SEQUENCE</scope>
    <source>
        <strain evidence="5">TSL-P1</strain>
    </source>
</reference>
<accession>A0A9W6GC28</accession>
<gene>
    <name evidence="5" type="ORF">TISLANDTSLP1_01110</name>
</gene>